<sequence length="371" mass="43926">MKIKIFALTHKKFEVPQDKMYQPLQVGREEKEDLGYLCDNTGDNISAENCYYSELTGLYWIWKNVHTYKYVGTCHYRRYLLNEQEKIFTEAEYLELLKDYDLITTKRVVLNNSYHYGFATNHNIHALDMTGEVIKELYPEYYDTFVQLVNGTETYFGNMIVTSKKWFDTYCEWLFHIFFEVQKRICLENGEDDYHKRVFGFISEFLLLVWVRVNHLKVYECKVGMLGEKAETREMKEQLASYFFSMDVFGAKTYFAEMLKKRPDVLMEASDITGELKLSMQIIATMDQELQRTGHCYLRKENRFRELITLFTRLNAVIRAYLSGQVTEEDRRFLIEQSVSETAVKVGVFILPISAEQKEELETEILKDLNA</sequence>
<dbReference type="Pfam" id="PF14393">
    <property type="entry name" value="DUF4422"/>
    <property type="match status" value="1"/>
</dbReference>
<feature type="domain" description="DUF4422" evidence="1">
    <location>
        <begin position="4"/>
        <end position="214"/>
    </location>
</feature>
<evidence type="ECO:0000313" key="2">
    <source>
        <dbReference type="EMBL" id="CRL32681.1"/>
    </source>
</evidence>
<dbReference type="Proteomes" id="UP000049828">
    <property type="component" value="Unassembled WGS sequence"/>
</dbReference>
<dbReference type="RefSeq" id="WP_055039074.1">
    <property type="nucleotide sequence ID" value="NZ_CBCTRZ010000003.1"/>
</dbReference>
<protein>
    <recommendedName>
        <fullName evidence="1">DUF4422 domain-containing protein</fullName>
    </recommendedName>
</protein>
<dbReference type="OrthoDB" id="9798746at2"/>
<dbReference type="AlphaFoldDB" id="A0A0M6WBX0"/>
<dbReference type="STRING" id="360807.ERS852392_00408"/>
<keyword evidence="3" id="KW-1185">Reference proteome</keyword>
<evidence type="ECO:0000259" key="1">
    <source>
        <dbReference type="Pfam" id="PF14393"/>
    </source>
</evidence>
<dbReference type="EMBL" id="CVRS01000016">
    <property type="protein sequence ID" value="CRL32681.1"/>
    <property type="molecule type" value="Genomic_DNA"/>
</dbReference>
<reference evidence="3" key="1">
    <citation type="submission" date="2015-05" db="EMBL/GenBank/DDBJ databases">
        <authorList>
            <consortium name="Pathogen Informatics"/>
        </authorList>
    </citation>
    <scope>NUCLEOTIDE SEQUENCE [LARGE SCALE GENOMIC DNA]</scope>
    <source>
        <strain evidence="3">L1-83</strain>
    </source>
</reference>
<proteinExistence type="predicted"/>
<gene>
    <name evidence="2" type="ORF">RIL183_00241</name>
</gene>
<organism evidence="2 3">
    <name type="scientific">Roseburia inulinivorans</name>
    <dbReference type="NCBI Taxonomy" id="360807"/>
    <lineage>
        <taxon>Bacteria</taxon>
        <taxon>Bacillati</taxon>
        <taxon>Bacillota</taxon>
        <taxon>Clostridia</taxon>
        <taxon>Lachnospirales</taxon>
        <taxon>Lachnospiraceae</taxon>
        <taxon>Roseburia</taxon>
    </lineage>
</organism>
<dbReference type="InterPro" id="IPR025536">
    <property type="entry name" value="DUF4422"/>
</dbReference>
<evidence type="ECO:0000313" key="3">
    <source>
        <dbReference type="Proteomes" id="UP000049828"/>
    </source>
</evidence>
<name>A0A0M6WBX0_9FIRM</name>
<accession>A0A0M6WBX0</accession>